<dbReference type="Gene3D" id="3.30.420.40">
    <property type="match status" value="2"/>
</dbReference>
<dbReference type="PANTHER" id="PTHR18964:SF149">
    <property type="entry name" value="BIFUNCTIONAL UDP-N-ACETYLGLUCOSAMINE 2-EPIMERASE_N-ACETYLMANNOSAMINE KINASE"/>
    <property type="match status" value="1"/>
</dbReference>
<dbReference type="Proteomes" id="UP000677305">
    <property type="component" value="Chromosome"/>
</dbReference>
<dbReference type="Pfam" id="PF00480">
    <property type="entry name" value="ROK"/>
    <property type="match status" value="1"/>
</dbReference>
<comment type="similarity">
    <text evidence="2">Belongs to the ROK (NagC/XylR) family.</text>
</comment>
<organism evidence="5 6">
    <name type="scientific">Vallitalea guaymasensis</name>
    <dbReference type="NCBI Taxonomy" id="1185412"/>
    <lineage>
        <taxon>Bacteria</taxon>
        <taxon>Bacillati</taxon>
        <taxon>Bacillota</taxon>
        <taxon>Clostridia</taxon>
        <taxon>Lachnospirales</taxon>
        <taxon>Vallitaleaceae</taxon>
        <taxon>Vallitalea</taxon>
    </lineage>
</organism>
<feature type="domain" description="HTH marR-type" evidence="4">
    <location>
        <begin position="17"/>
        <end position="57"/>
    </location>
</feature>
<dbReference type="InterPro" id="IPR000600">
    <property type="entry name" value="ROK"/>
</dbReference>
<evidence type="ECO:0000313" key="5">
    <source>
        <dbReference type="EMBL" id="QUH28709.1"/>
    </source>
</evidence>
<evidence type="ECO:0000256" key="2">
    <source>
        <dbReference type="ARBA" id="ARBA00006479"/>
    </source>
</evidence>
<dbReference type="AlphaFoldDB" id="A0A8J8M9B8"/>
<name>A0A8J8M9B8_9FIRM</name>
<dbReference type="InterPro" id="IPR049874">
    <property type="entry name" value="ROK_cs"/>
</dbReference>
<keyword evidence="3" id="KW-0859">Xylose metabolism</keyword>
<comment type="function">
    <text evidence="1">Transcriptional repressor of xylose-utilizing enzymes.</text>
</comment>
<dbReference type="Pfam" id="PF01047">
    <property type="entry name" value="MarR"/>
    <property type="match status" value="1"/>
</dbReference>
<dbReference type="Gene3D" id="1.10.10.10">
    <property type="entry name" value="Winged helix-like DNA-binding domain superfamily/Winged helix DNA-binding domain"/>
    <property type="match status" value="1"/>
</dbReference>
<evidence type="ECO:0000259" key="4">
    <source>
        <dbReference type="Pfam" id="PF01047"/>
    </source>
</evidence>
<keyword evidence="6" id="KW-1185">Reference proteome</keyword>
<proteinExistence type="inferred from homology"/>
<dbReference type="GO" id="GO:0003700">
    <property type="term" value="F:DNA-binding transcription factor activity"/>
    <property type="evidence" value="ECO:0007669"/>
    <property type="project" value="InterPro"/>
</dbReference>
<dbReference type="PROSITE" id="PS01125">
    <property type="entry name" value="ROK"/>
    <property type="match status" value="1"/>
</dbReference>
<dbReference type="InterPro" id="IPR036388">
    <property type="entry name" value="WH-like_DNA-bd_sf"/>
</dbReference>
<gene>
    <name evidence="5" type="ORF">HYG85_07200</name>
</gene>
<evidence type="ECO:0000313" key="6">
    <source>
        <dbReference type="Proteomes" id="UP000677305"/>
    </source>
</evidence>
<dbReference type="PANTHER" id="PTHR18964">
    <property type="entry name" value="ROK (REPRESSOR, ORF, KINASE) FAMILY"/>
    <property type="match status" value="1"/>
</dbReference>
<accession>A0A8J8M9B8</accession>
<dbReference type="KEGG" id="vgu:HYG85_07200"/>
<evidence type="ECO:0000256" key="1">
    <source>
        <dbReference type="ARBA" id="ARBA00002486"/>
    </source>
</evidence>
<dbReference type="CDD" id="cd00090">
    <property type="entry name" value="HTH_ARSR"/>
    <property type="match status" value="1"/>
</dbReference>
<dbReference type="SUPFAM" id="SSF46785">
    <property type="entry name" value="Winged helix' DNA-binding domain"/>
    <property type="match status" value="1"/>
</dbReference>
<dbReference type="InterPro" id="IPR036390">
    <property type="entry name" value="WH_DNA-bd_sf"/>
</dbReference>
<dbReference type="RefSeq" id="WP_212692920.1">
    <property type="nucleotide sequence ID" value="NZ_CP058561.1"/>
</dbReference>
<dbReference type="InterPro" id="IPR000835">
    <property type="entry name" value="HTH_MarR-typ"/>
</dbReference>
<dbReference type="InterPro" id="IPR043129">
    <property type="entry name" value="ATPase_NBD"/>
</dbReference>
<dbReference type="SUPFAM" id="SSF53067">
    <property type="entry name" value="Actin-like ATPase domain"/>
    <property type="match status" value="2"/>
</dbReference>
<dbReference type="GO" id="GO:0042732">
    <property type="term" value="P:D-xylose metabolic process"/>
    <property type="evidence" value="ECO:0007669"/>
    <property type="project" value="UniProtKB-KW"/>
</dbReference>
<dbReference type="InterPro" id="IPR011991">
    <property type="entry name" value="ArsR-like_HTH"/>
</dbReference>
<protein>
    <submittedName>
        <fullName evidence="5">ROK family transcriptional regulator</fullName>
    </submittedName>
</protein>
<keyword evidence="3" id="KW-0119">Carbohydrate metabolism</keyword>
<evidence type="ECO:0000256" key="3">
    <source>
        <dbReference type="ARBA" id="ARBA00022629"/>
    </source>
</evidence>
<sequence length="381" mass="42910">MKGLSNRTLRPLYRRKVIKTLLQYGPISRTDIAAKLNISKATVSSISEELLKKNLIAESSIAASTGGRKAILYDINRNGGYIISLEITPTYISGTLLDLHVNMISDTCSETNKEYSSSFNIILETINSLIKEMPKEQPIIGISINFRGTVSKDNVIKYFDYDSWRSRNLLEDLSKHYSCLINLNNEANARAYYNSVHLDNSDLTLITMGTGVGLGIVEDNQIYLGYHGYAGEIGHIIVEPDGIPCPCGNKGCLESYISTIEILKRLSTKKNKAITINDFKYLYSQNDIDVLEVVNDFYKYLAIATNNVINIFNPKYMILSSEIIDSIPNFIEIFKQKLNSKVSDYERLIIFSNNRSGAIGGAYLLLRDFFDIEFYIKNGNK</sequence>
<reference evidence="5 6" key="1">
    <citation type="submission" date="2020-07" db="EMBL/GenBank/DDBJ databases">
        <title>Vallitalea guaymasensis genome.</title>
        <authorList>
            <person name="Postec A."/>
        </authorList>
    </citation>
    <scope>NUCLEOTIDE SEQUENCE [LARGE SCALE GENOMIC DNA]</scope>
    <source>
        <strain evidence="5 6">Ra1766G1</strain>
    </source>
</reference>
<dbReference type="EMBL" id="CP058561">
    <property type="protein sequence ID" value="QUH28709.1"/>
    <property type="molecule type" value="Genomic_DNA"/>
</dbReference>